<organism evidence="3 4">
    <name type="scientific">Oleiphilus messinensis</name>
    <dbReference type="NCBI Taxonomy" id="141451"/>
    <lineage>
        <taxon>Bacteria</taxon>
        <taxon>Pseudomonadati</taxon>
        <taxon>Pseudomonadota</taxon>
        <taxon>Gammaproteobacteria</taxon>
        <taxon>Oceanospirillales</taxon>
        <taxon>Oleiphilaceae</taxon>
        <taxon>Oleiphilus</taxon>
    </lineage>
</organism>
<dbReference type="SUPFAM" id="SSF53474">
    <property type="entry name" value="alpha/beta-Hydrolases"/>
    <property type="match status" value="1"/>
</dbReference>
<sequence>MHTTTKSKWTNWSLLTLASFTLLLSGCGMIPFRDHVDPIPLTMPTEATYFDVYIKSFDGTKLSATIYQPKLEPGETAPLIIQTHGFGGHRTFDPRSIYGLFIISGEAAIEAWKQGYWVISYDQRGFGYSDGSIHLMHPEKEVEDLSSVIDWAEDNMLRVTRDENDDMLIGTMGESYGAAVQILASMNDERIDAIVPVASWYDLEEAIAPNDHVKGAWGGTLVGLGTVLSFFDFGMALNREYLSLISGEMNPQVEADLAIRSPSHYCQQGKSVQADALFMQGFRDTLFPVNHGVSNWKCAAKNGNDSRLIALQDGHILPWPVQSWSGFPLFNTQPNIKCGDKQFSTIDMIVSWWDLKLKKKPMEQDIPKLCVTLSDDDGQELVQLTTGGTPQPIRKTEVKLMQSGWFELFMEPIDIMTSWVTPEDDLRPASQEETTGGGFRPAFIPVEKITEAKLLAGIPKLKANFTTTTDDQEGTAYLAVGVRRNGSQYVEILNDQFTPLPGDATYEMSLPAIIKQLEPGDVVGVVVQGFTMQYFLDPEGWFSYGEIDGTIELPYVKATEQLATAH</sequence>
<dbReference type="PANTHER" id="PTHR22946:SF9">
    <property type="entry name" value="POLYKETIDE TRANSFERASE AF380"/>
    <property type="match status" value="1"/>
</dbReference>
<evidence type="ECO:0000256" key="1">
    <source>
        <dbReference type="ARBA" id="ARBA00022801"/>
    </source>
</evidence>
<dbReference type="PROSITE" id="PS51257">
    <property type="entry name" value="PROKAR_LIPOPROTEIN"/>
    <property type="match status" value="1"/>
</dbReference>
<dbReference type="InterPro" id="IPR029058">
    <property type="entry name" value="AB_hydrolase_fold"/>
</dbReference>
<dbReference type="AlphaFoldDB" id="A0A1Y0IAB5"/>
<evidence type="ECO:0000313" key="4">
    <source>
        <dbReference type="Proteomes" id="UP000196027"/>
    </source>
</evidence>
<evidence type="ECO:0000313" key="3">
    <source>
        <dbReference type="EMBL" id="ARU56706.1"/>
    </source>
</evidence>
<dbReference type="GO" id="GO:0052689">
    <property type="term" value="F:carboxylic ester hydrolase activity"/>
    <property type="evidence" value="ECO:0007669"/>
    <property type="project" value="UniProtKB-ARBA"/>
</dbReference>
<reference evidence="3 4" key="1">
    <citation type="submission" date="2017-05" db="EMBL/GenBank/DDBJ databases">
        <title>Genomic insights into alkan degradation activity of Oleiphilus messinensis.</title>
        <authorList>
            <person name="Kozyavkin S.A."/>
            <person name="Slesarev A.I."/>
            <person name="Golyshin P.N."/>
            <person name="Korzhenkov A."/>
            <person name="Golyshina O.N."/>
            <person name="Toshchakov S.V."/>
        </authorList>
    </citation>
    <scope>NUCLEOTIDE SEQUENCE [LARGE SCALE GENOMIC DNA]</scope>
    <source>
        <strain evidence="3 4">ME102</strain>
    </source>
</reference>
<dbReference type="InterPro" id="IPR000383">
    <property type="entry name" value="Xaa-Pro-like_dom"/>
</dbReference>
<dbReference type="Gene3D" id="3.40.50.1820">
    <property type="entry name" value="alpha/beta hydrolase"/>
    <property type="match status" value="1"/>
</dbReference>
<dbReference type="RefSeq" id="WP_087461670.1">
    <property type="nucleotide sequence ID" value="NZ_CP021425.1"/>
</dbReference>
<dbReference type="OrthoDB" id="9804819at2"/>
<feature type="domain" description="Xaa-Pro dipeptidyl-peptidase-like" evidence="2">
    <location>
        <begin position="58"/>
        <end position="210"/>
    </location>
</feature>
<name>A0A1Y0IAB5_9GAMM</name>
<dbReference type="Proteomes" id="UP000196027">
    <property type="component" value="Chromosome"/>
</dbReference>
<dbReference type="PANTHER" id="PTHR22946">
    <property type="entry name" value="DIENELACTONE HYDROLASE DOMAIN-CONTAINING PROTEIN-RELATED"/>
    <property type="match status" value="1"/>
</dbReference>
<evidence type="ECO:0000259" key="2">
    <source>
        <dbReference type="Pfam" id="PF02129"/>
    </source>
</evidence>
<accession>A0A1Y0IAB5</accession>
<dbReference type="InterPro" id="IPR050261">
    <property type="entry name" value="FrsA_esterase"/>
</dbReference>
<protein>
    <submittedName>
        <fullName evidence="3">X-Pro dipeptidyl-peptidase (S15 family)</fullName>
    </submittedName>
</protein>
<gene>
    <name evidence="3" type="ORF">OLMES_2656</name>
</gene>
<dbReference type="Pfam" id="PF02129">
    <property type="entry name" value="Peptidase_S15"/>
    <property type="match status" value="1"/>
</dbReference>
<dbReference type="KEGG" id="ome:OLMES_2656"/>
<keyword evidence="4" id="KW-1185">Reference proteome</keyword>
<dbReference type="EMBL" id="CP021425">
    <property type="protein sequence ID" value="ARU56706.1"/>
    <property type="molecule type" value="Genomic_DNA"/>
</dbReference>
<proteinExistence type="predicted"/>
<keyword evidence="1" id="KW-0378">Hydrolase</keyword>